<dbReference type="EMBL" id="JAJUWU010000018">
    <property type="protein sequence ID" value="MCE7029725.1"/>
    <property type="molecule type" value="Genomic_DNA"/>
</dbReference>
<dbReference type="PROSITE" id="PS50846">
    <property type="entry name" value="HMA_2"/>
    <property type="match status" value="1"/>
</dbReference>
<dbReference type="Pfam" id="PF00403">
    <property type="entry name" value="HMA"/>
    <property type="match status" value="1"/>
</dbReference>
<keyword evidence="3" id="KW-1185">Reference proteome</keyword>
<evidence type="ECO:0000259" key="1">
    <source>
        <dbReference type="PROSITE" id="PS50846"/>
    </source>
</evidence>
<accession>A0A9X1T6T7</accession>
<dbReference type="GO" id="GO:0046872">
    <property type="term" value="F:metal ion binding"/>
    <property type="evidence" value="ECO:0007669"/>
    <property type="project" value="InterPro"/>
</dbReference>
<dbReference type="RefSeq" id="WP_233720719.1">
    <property type="nucleotide sequence ID" value="NZ_JAJUWU010000018.1"/>
</dbReference>
<dbReference type="Proteomes" id="UP001139035">
    <property type="component" value="Unassembled WGS sequence"/>
</dbReference>
<dbReference type="InterPro" id="IPR006121">
    <property type="entry name" value="HMA_dom"/>
</dbReference>
<comment type="caution">
    <text evidence="2">The sequence shown here is derived from an EMBL/GenBank/DDBJ whole genome shotgun (WGS) entry which is preliminary data.</text>
</comment>
<evidence type="ECO:0000313" key="2">
    <source>
        <dbReference type="EMBL" id="MCE7029725.1"/>
    </source>
</evidence>
<dbReference type="Gene3D" id="3.30.70.100">
    <property type="match status" value="1"/>
</dbReference>
<proteinExistence type="predicted"/>
<protein>
    <submittedName>
        <fullName evidence="2">Heavy-metal-associated domain-containing protein</fullName>
    </submittedName>
</protein>
<organism evidence="2 3">
    <name type="scientific">Jiella avicenniae</name>
    <dbReference type="NCBI Taxonomy" id="2907202"/>
    <lineage>
        <taxon>Bacteria</taxon>
        <taxon>Pseudomonadati</taxon>
        <taxon>Pseudomonadota</taxon>
        <taxon>Alphaproteobacteria</taxon>
        <taxon>Hyphomicrobiales</taxon>
        <taxon>Aurantimonadaceae</taxon>
        <taxon>Jiella</taxon>
    </lineage>
</organism>
<feature type="domain" description="HMA" evidence="1">
    <location>
        <begin position="21"/>
        <end position="85"/>
    </location>
</feature>
<sequence>MQIPNPFKRKSDHPAGTADAAPLAFAVADMSCGHCEAAIRKELASALPNRPVSVDRGSKRVEVAAPAEEAETAAEAIRAAGYTPEPIAGSPAAS</sequence>
<gene>
    <name evidence="2" type="ORF">LZD57_17190</name>
</gene>
<reference evidence="2" key="1">
    <citation type="submission" date="2022-01" db="EMBL/GenBank/DDBJ databases">
        <title>Jiella avicenniae sp. nov., a novel endophytic bacterium isolated from bark of Avicennia marina.</title>
        <authorList>
            <person name="Tuo L."/>
        </authorList>
    </citation>
    <scope>NUCLEOTIDE SEQUENCE</scope>
    <source>
        <strain evidence="2">CBK1P-4</strain>
    </source>
</reference>
<dbReference type="AlphaFoldDB" id="A0A9X1T6T7"/>
<dbReference type="SUPFAM" id="SSF55008">
    <property type="entry name" value="HMA, heavy metal-associated domain"/>
    <property type="match status" value="1"/>
</dbReference>
<dbReference type="InterPro" id="IPR036163">
    <property type="entry name" value="HMA_dom_sf"/>
</dbReference>
<evidence type="ECO:0000313" key="3">
    <source>
        <dbReference type="Proteomes" id="UP001139035"/>
    </source>
</evidence>
<name>A0A9X1T6T7_9HYPH</name>